<proteinExistence type="predicted"/>
<keyword evidence="2" id="KW-0732">Signal</keyword>
<gene>
    <name evidence="4" type="ORF">CRP01_16090</name>
</gene>
<dbReference type="RefSeq" id="WP_099151091.1">
    <property type="nucleotide sequence ID" value="NZ_PDUD01000021.1"/>
</dbReference>
<sequence length="317" mass="35609">MKLKHLLSALLPVLCLLFSCSNARVSTSQANAEHIQKTGEIILDGYPLQYIRRGSGDPLLVVGSATYYSRAFSKKLEQEFEMIYVDSRHFVEDCPATEAYTLATFSEDVEQFRRQLGLKKISLIGHSIHAQIALDYAVRYPQHVSQLILIAGVPYLGDDLQTLKNELWEAGADDERKTRMKINSQIASTVLDTTPAPRHFAVSYHYNSPLYWADPGFDATPLLRDLKTCPAAFGQLVGALPGKQAMRDKLQEVKVPTLLVLGQLDFAIPHRAWEELITGNERIDYILMDEASHNPHTEPATAAVFDQHLMSWRVNSK</sequence>
<organism evidence="4 5">
    <name type="scientific">Flavilitoribacter nigricans (strain ATCC 23147 / DSM 23189 / NBRC 102662 / NCIMB 1420 / SS-2)</name>
    <name type="common">Lewinella nigricans</name>
    <dbReference type="NCBI Taxonomy" id="1122177"/>
    <lineage>
        <taxon>Bacteria</taxon>
        <taxon>Pseudomonadati</taxon>
        <taxon>Bacteroidota</taxon>
        <taxon>Saprospiria</taxon>
        <taxon>Saprospirales</taxon>
        <taxon>Lewinellaceae</taxon>
        <taxon>Flavilitoribacter</taxon>
    </lineage>
</organism>
<dbReference type="InterPro" id="IPR029058">
    <property type="entry name" value="AB_hydrolase_fold"/>
</dbReference>
<dbReference type="EMBL" id="PDUD01000021">
    <property type="protein sequence ID" value="PHN05515.1"/>
    <property type="molecule type" value="Genomic_DNA"/>
</dbReference>
<feature type="chain" id="PRO_5013062027" description="AB hydrolase-1 domain-containing protein" evidence="2">
    <location>
        <begin position="24"/>
        <end position="317"/>
    </location>
</feature>
<dbReference type="PANTHER" id="PTHR43798:SF31">
    <property type="entry name" value="AB HYDROLASE SUPERFAMILY PROTEIN YCLE"/>
    <property type="match status" value="1"/>
</dbReference>
<dbReference type="AlphaFoldDB" id="A0A2D0NAJ6"/>
<reference evidence="4 5" key="1">
    <citation type="submission" date="2017-10" db="EMBL/GenBank/DDBJ databases">
        <title>The draft genome sequence of Lewinella nigricans NBRC 102662.</title>
        <authorList>
            <person name="Wang K."/>
        </authorList>
    </citation>
    <scope>NUCLEOTIDE SEQUENCE [LARGE SCALE GENOMIC DNA]</scope>
    <source>
        <strain evidence="4 5">NBRC 102662</strain>
    </source>
</reference>
<evidence type="ECO:0000313" key="4">
    <source>
        <dbReference type="EMBL" id="PHN05515.1"/>
    </source>
</evidence>
<dbReference type="GO" id="GO:0016020">
    <property type="term" value="C:membrane"/>
    <property type="evidence" value="ECO:0007669"/>
    <property type="project" value="TreeGrafter"/>
</dbReference>
<dbReference type="InterPro" id="IPR000073">
    <property type="entry name" value="AB_hydrolase_1"/>
</dbReference>
<feature type="domain" description="AB hydrolase-1" evidence="3">
    <location>
        <begin position="72"/>
        <end position="296"/>
    </location>
</feature>
<dbReference type="InterPro" id="IPR050266">
    <property type="entry name" value="AB_hydrolase_sf"/>
</dbReference>
<dbReference type="Proteomes" id="UP000223913">
    <property type="component" value="Unassembled WGS sequence"/>
</dbReference>
<dbReference type="SUPFAM" id="SSF53474">
    <property type="entry name" value="alpha/beta-Hydrolases"/>
    <property type="match status" value="1"/>
</dbReference>
<keyword evidence="5" id="KW-1185">Reference proteome</keyword>
<evidence type="ECO:0000259" key="3">
    <source>
        <dbReference type="Pfam" id="PF00561"/>
    </source>
</evidence>
<name>A0A2D0NAJ6_FLAN2</name>
<protein>
    <recommendedName>
        <fullName evidence="3">AB hydrolase-1 domain-containing protein</fullName>
    </recommendedName>
</protein>
<dbReference type="GO" id="GO:0016787">
    <property type="term" value="F:hydrolase activity"/>
    <property type="evidence" value="ECO:0007669"/>
    <property type="project" value="UniProtKB-KW"/>
</dbReference>
<evidence type="ECO:0000256" key="2">
    <source>
        <dbReference type="SAM" id="SignalP"/>
    </source>
</evidence>
<comment type="caution">
    <text evidence="4">The sequence shown here is derived from an EMBL/GenBank/DDBJ whole genome shotgun (WGS) entry which is preliminary data.</text>
</comment>
<dbReference type="Gene3D" id="3.40.50.1820">
    <property type="entry name" value="alpha/beta hydrolase"/>
    <property type="match status" value="1"/>
</dbReference>
<dbReference type="Pfam" id="PF00561">
    <property type="entry name" value="Abhydrolase_1"/>
    <property type="match status" value="1"/>
</dbReference>
<dbReference type="PROSITE" id="PS51257">
    <property type="entry name" value="PROKAR_LIPOPROTEIN"/>
    <property type="match status" value="1"/>
</dbReference>
<keyword evidence="1" id="KW-0378">Hydrolase</keyword>
<feature type="signal peptide" evidence="2">
    <location>
        <begin position="1"/>
        <end position="23"/>
    </location>
</feature>
<dbReference type="PANTHER" id="PTHR43798">
    <property type="entry name" value="MONOACYLGLYCEROL LIPASE"/>
    <property type="match status" value="1"/>
</dbReference>
<evidence type="ECO:0000256" key="1">
    <source>
        <dbReference type="ARBA" id="ARBA00022801"/>
    </source>
</evidence>
<accession>A0A2D0NAJ6</accession>
<evidence type="ECO:0000313" key="5">
    <source>
        <dbReference type="Proteomes" id="UP000223913"/>
    </source>
</evidence>
<dbReference type="OrthoDB" id="9796770at2"/>